<reference evidence="1 2" key="1">
    <citation type="submission" date="2008-10" db="EMBL/GenBank/DDBJ databases">
        <title>Draft genome sequence of Desulvovibrio piger (ATCC 29098).</title>
        <authorList>
            <person name="Sudarsanam P."/>
            <person name="Ley R."/>
            <person name="Guruge J."/>
            <person name="Turnbaugh P.J."/>
            <person name="Mahowald M."/>
            <person name="Liep D."/>
            <person name="Gordon J."/>
        </authorList>
    </citation>
    <scope>NUCLEOTIDE SEQUENCE [LARGE SCALE GENOMIC DNA]</scope>
    <source>
        <strain evidence="1 2">ATCC 29098</strain>
    </source>
</reference>
<dbReference type="HOGENOM" id="CLU_3250540_0_0_7"/>
<name>B6WXX8_9BACT</name>
<proteinExistence type="predicted"/>
<evidence type="ECO:0000313" key="2">
    <source>
        <dbReference type="Proteomes" id="UP000003676"/>
    </source>
</evidence>
<dbReference type="AlphaFoldDB" id="B6WXX8"/>
<organism evidence="1 2">
    <name type="scientific">Desulfovibrio piger ATCC 29098</name>
    <dbReference type="NCBI Taxonomy" id="411464"/>
    <lineage>
        <taxon>Bacteria</taxon>
        <taxon>Pseudomonadati</taxon>
        <taxon>Thermodesulfobacteriota</taxon>
        <taxon>Desulfovibrionia</taxon>
        <taxon>Desulfovibrionales</taxon>
        <taxon>Desulfovibrionaceae</taxon>
        <taxon>Desulfovibrio</taxon>
    </lineage>
</organism>
<accession>B6WXX8</accession>
<dbReference type="EMBL" id="ABXU01000085">
    <property type="protein sequence ID" value="EEB32145.1"/>
    <property type="molecule type" value="Genomic_DNA"/>
</dbReference>
<sequence>MRPYLRITVCFFQKVANGCPIATIGWWPATNVTSYNESPIWG</sequence>
<gene>
    <name evidence="1" type="ORF">DESPIG_02958</name>
</gene>
<evidence type="ECO:0000313" key="1">
    <source>
        <dbReference type="EMBL" id="EEB32145.1"/>
    </source>
</evidence>
<protein>
    <submittedName>
        <fullName evidence="1">Uncharacterized protein</fullName>
    </submittedName>
</protein>
<comment type="caution">
    <text evidence="1">The sequence shown here is derived from an EMBL/GenBank/DDBJ whole genome shotgun (WGS) entry which is preliminary data.</text>
</comment>
<reference evidence="1 2" key="2">
    <citation type="submission" date="2008-10" db="EMBL/GenBank/DDBJ databases">
        <authorList>
            <person name="Fulton L."/>
            <person name="Clifton S."/>
            <person name="Fulton B."/>
            <person name="Xu J."/>
            <person name="Minx P."/>
            <person name="Pepin K.H."/>
            <person name="Johnson M."/>
            <person name="Bhonagiri V."/>
            <person name="Nash W.E."/>
            <person name="Mardis E.R."/>
            <person name="Wilson R.K."/>
        </authorList>
    </citation>
    <scope>NUCLEOTIDE SEQUENCE [LARGE SCALE GENOMIC DNA]</scope>
    <source>
        <strain evidence="1 2">ATCC 29098</strain>
    </source>
</reference>
<dbReference type="Proteomes" id="UP000003676">
    <property type="component" value="Unassembled WGS sequence"/>
</dbReference>